<sequence>MIEVVFPAYAGVSRHHRLTDPQRGRWTAAGSVIIDWQNRSLVPIDGNLDAVIDHWAWTHDPQAHTSTMIDLGTGTTTTSPVTATPARPLGLAQNHLIVISDDDQGHLNLYGLKSA</sequence>
<dbReference type="HOGENOM" id="CLU_2247672_0_0_11"/>
<proteinExistence type="predicted"/>
<comment type="caution">
    <text evidence="1">The sequence shown here is derived from an EMBL/GenBank/DDBJ whole genome shotgun (WGS) entry which is preliminary data.</text>
</comment>
<dbReference type="RefSeq" id="WP_004809672.1">
    <property type="nucleotide sequence ID" value="NZ_JH165054.1"/>
</dbReference>
<keyword evidence="2" id="KW-1185">Reference proteome</keyword>
<dbReference type="EMBL" id="AGBA01000009">
    <property type="protein sequence ID" value="EGY78266.1"/>
    <property type="molecule type" value="Genomic_DNA"/>
</dbReference>
<dbReference type="AlphaFoldDB" id="G4CWE2"/>
<dbReference type="PATRIC" id="fig|997355.3.peg.830"/>
<accession>G4CWE2</accession>
<reference evidence="1 2" key="1">
    <citation type="submission" date="2011-06" db="EMBL/GenBank/DDBJ databases">
        <authorList>
            <person name="Muzny D."/>
            <person name="Qin X."/>
            <person name="Deng J."/>
            <person name="Jiang H."/>
            <person name="Liu Y."/>
            <person name="Qu J."/>
            <person name="Song X.-Z."/>
            <person name="Zhang L."/>
            <person name="Thornton R."/>
            <person name="Coyle M."/>
            <person name="Francisco L."/>
            <person name="Jackson L."/>
            <person name="Javaid M."/>
            <person name="Korchina V."/>
            <person name="Kovar C."/>
            <person name="Mata R."/>
            <person name="Mathew T."/>
            <person name="Ngo R."/>
            <person name="Nguyen L."/>
            <person name="Nguyen N."/>
            <person name="Okwuonu G."/>
            <person name="Ongeri F."/>
            <person name="Pham C."/>
            <person name="Simmons D."/>
            <person name="Wilczek-Boney K."/>
            <person name="Hale W."/>
            <person name="Jakkamsetti A."/>
            <person name="Pham P."/>
            <person name="Ruth R."/>
            <person name="San Lucas F."/>
            <person name="Warren J."/>
            <person name="Zhang J."/>
            <person name="Zhao Z."/>
            <person name="Zhou C."/>
            <person name="Zhu D."/>
            <person name="Lee S."/>
            <person name="Bess C."/>
            <person name="Blankenburg K."/>
            <person name="Forbes L."/>
            <person name="Fu Q."/>
            <person name="Gubbala S."/>
            <person name="Hirani K."/>
            <person name="Jayaseelan J.C."/>
            <person name="Lara F."/>
            <person name="Munidasa M."/>
            <person name="Palculict T."/>
            <person name="Patil S."/>
            <person name="Pu L.-L."/>
            <person name="Saada N."/>
            <person name="Tang L."/>
            <person name="Weissenberger G."/>
            <person name="Zhu Y."/>
            <person name="Hemphill L."/>
            <person name="Shang Y."/>
            <person name="Youmans B."/>
            <person name="Ayvaz T."/>
            <person name="Ross M."/>
            <person name="Santibanez J."/>
            <person name="Aqrawi P."/>
            <person name="Gross S."/>
            <person name="Joshi V."/>
            <person name="Fowler G."/>
            <person name="Nazareth L."/>
            <person name="Reid J."/>
            <person name="Worley K."/>
            <person name="Petrosino J."/>
            <person name="Highlander S."/>
            <person name="Gibbs R."/>
        </authorList>
    </citation>
    <scope>NUCLEOTIDE SEQUENCE [LARGE SCALE GENOMIC DNA]</scope>
    <source>
        <strain evidence="1 2">ATCC 25577</strain>
    </source>
</reference>
<evidence type="ECO:0000313" key="1">
    <source>
        <dbReference type="EMBL" id="EGY78266.1"/>
    </source>
</evidence>
<dbReference type="Proteomes" id="UP000005332">
    <property type="component" value="Unassembled WGS sequence"/>
</dbReference>
<organism evidence="1 2">
    <name type="scientific">Cutibacterium avidum ATCC 25577</name>
    <dbReference type="NCBI Taxonomy" id="997355"/>
    <lineage>
        <taxon>Bacteria</taxon>
        <taxon>Bacillati</taxon>
        <taxon>Actinomycetota</taxon>
        <taxon>Actinomycetes</taxon>
        <taxon>Propionibacteriales</taxon>
        <taxon>Propionibacteriaceae</taxon>
        <taxon>Cutibacterium</taxon>
    </lineage>
</organism>
<gene>
    <name evidence="1" type="ORF">HMPREF9153_0849</name>
</gene>
<name>G4CWE2_9ACTN</name>
<evidence type="ECO:0000313" key="2">
    <source>
        <dbReference type="Proteomes" id="UP000005332"/>
    </source>
</evidence>
<protein>
    <submittedName>
        <fullName evidence="1">Uncharacterized protein</fullName>
    </submittedName>
</protein>